<dbReference type="PANTHER" id="PTHR21394">
    <property type="entry name" value="MAU2 CHROMATID COHESION FACTOR HOMOLOG"/>
    <property type="match status" value="1"/>
</dbReference>
<name>A0A6G1HMW0_9PEZI</name>
<feature type="region of interest" description="Disordered" evidence="8">
    <location>
        <begin position="10"/>
        <end position="41"/>
    </location>
</feature>
<evidence type="ECO:0000256" key="8">
    <source>
        <dbReference type="SAM" id="MobiDB-lite"/>
    </source>
</evidence>
<keyword evidence="4" id="KW-0498">Mitosis</keyword>
<evidence type="ECO:0000256" key="2">
    <source>
        <dbReference type="ARBA" id="ARBA00008585"/>
    </source>
</evidence>
<feature type="compositionally biased region" description="Polar residues" evidence="8">
    <location>
        <begin position="279"/>
        <end position="290"/>
    </location>
</feature>
<keyword evidence="6" id="KW-0539">Nucleus</keyword>
<dbReference type="GO" id="GO:0005634">
    <property type="term" value="C:nucleus"/>
    <property type="evidence" value="ECO:0007669"/>
    <property type="project" value="UniProtKB-SubCell"/>
</dbReference>
<comment type="similarity">
    <text evidence="2">Belongs to the SCC4/mau-2 family.</text>
</comment>
<dbReference type="InterPro" id="IPR019440">
    <property type="entry name" value="MAU2"/>
</dbReference>
<feature type="compositionally biased region" description="Low complexity" evidence="8">
    <location>
        <begin position="77"/>
        <end position="92"/>
    </location>
</feature>
<feature type="compositionally biased region" description="Polar residues" evidence="8">
    <location>
        <begin position="160"/>
        <end position="174"/>
    </location>
</feature>
<reference evidence="9" key="1">
    <citation type="journal article" date="2020" name="Stud. Mycol.">
        <title>101 Dothideomycetes genomes: a test case for predicting lifestyles and emergence of pathogens.</title>
        <authorList>
            <person name="Haridas S."/>
            <person name="Albert R."/>
            <person name="Binder M."/>
            <person name="Bloem J."/>
            <person name="Labutti K."/>
            <person name="Salamov A."/>
            <person name="Andreopoulos B."/>
            <person name="Baker S."/>
            <person name="Barry K."/>
            <person name="Bills G."/>
            <person name="Bluhm B."/>
            <person name="Cannon C."/>
            <person name="Castanera R."/>
            <person name="Culley D."/>
            <person name="Daum C."/>
            <person name="Ezra D."/>
            <person name="Gonzalez J."/>
            <person name="Henrissat B."/>
            <person name="Kuo A."/>
            <person name="Liang C."/>
            <person name="Lipzen A."/>
            <person name="Lutzoni F."/>
            <person name="Magnuson J."/>
            <person name="Mondo S."/>
            <person name="Nolan M."/>
            <person name="Ohm R."/>
            <person name="Pangilinan J."/>
            <person name="Park H.-J."/>
            <person name="Ramirez L."/>
            <person name="Alfaro M."/>
            <person name="Sun H."/>
            <person name="Tritt A."/>
            <person name="Yoshinaga Y."/>
            <person name="Zwiers L.-H."/>
            <person name="Turgeon B."/>
            <person name="Goodwin S."/>
            <person name="Spatafora J."/>
            <person name="Crous P."/>
            <person name="Grigoriev I."/>
        </authorList>
    </citation>
    <scope>NUCLEOTIDE SEQUENCE</scope>
    <source>
        <strain evidence="9">CBS 262.69</strain>
    </source>
</reference>
<feature type="region of interest" description="Disordered" evidence="8">
    <location>
        <begin position="70"/>
        <end position="92"/>
    </location>
</feature>
<keyword evidence="3" id="KW-0132">Cell division</keyword>
<keyword evidence="7" id="KW-0131">Cell cycle</keyword>
<evidence type="ECO:0000256" key="5">
    <source>
        <dbReference type="ARBA" id="ARBA00022829"/>
    </source>
</evidence>
<evidence type="ECO:0000256" key="1">
    <source>
        <dbReference type="ARBA" id="ARBA00004123"/>
    </source>
</evidence>
<feature type="compositionally biased region" description="Low complexity" evidence="8">
    <location>
        <begin position="133"/>
        <end position="159"/>
    </location>
</feature>
<evidence type="ECO:0000313" key="9">
    <source>
        <dbReference type="EMBL" id="KAF2397196.1"/>
    </source>
</evidence>
<evidence type="ECO:0000256" key="6">
    <source>
        <dbReference type="ARBA" id="ARBA00023242"/>
    </source>
</evidence>
<keyword evidence="10" id="KW-1185">Reference proteome</keyword>
<feature type="region of interest" description="Disordered" evidence="8">
    <location>
        <begin position="244"/>
        <end position="293"/>
    </location>
</feature>
<organism evidence="9 10">
    <name type="scientific">Trichodelitschia bisporula</name>
    <dbReference type="NCBI Taxonomy" id="703511"/>
    <lineage>
        <taxon>Eukaryota</taxon>
        <taxon>Fungi</taxon>
        <taxon>Dikarya</taxon>
        <taxon>Ascomycota</taxon>
        <taxon>Pezizomycotina</taxon>
        <taxon>Dothideomycetes</taxon>
        <taxon>Dothideomycetes incertae sedis</taxon>
        <taxon>Phaeotrichales</taxon>
        <taxon>Phaeotrichaceae</taxon>
        <taxon>Trichodelitschia</taxon>
    </lineage>
</organism>
<dbReference type="GO" id="GO:0007059">
    <property type="term" value="P:chromosome segregation"/>
    <property type="evidence" value="ECO:0007669"/>
    <property type="project" value="UniProtKB-KW"/>
</dbReference>
<dbReference type="GO" id="GO:0007064">
    <property type="term" value="P:mitotic sister chromatid cohesion"/>
    <property type="evidence" value="ECO:0007669"/>
    <property type="project" value="InterPro"/>
</dbReference>
<proteinExistence type="inferred from homology"/>
<keyword evidence="5" id="KW-0159">Chromosome partition</keyword>
<dbReference type="GO" id="GO:0051301">
    <property type="term" value="P:cell division"/>
    <property type="evidence" value="ECO:0007669"/>
    <property type="project" value="UniProtKB-KW"/>
</dbReference>
<evidence type="ECO:0008006" key="11">
    <source>
        <dbReference type="Google" id="ProtNLM"/>
    </source>
</evidence>
<feature type="compositionally biased region" description="Low complexity" evidence="8">
    <location>
        <begin position="179"/>
        <end position="193"/>
    </location>
</feature>
<evidence type="ECO:0000313" key="10">
    <source>
        <dbReference type="Proteomes" id="UP000799640"/>
    </source>
</evidence>
<dbReference type="AlphaFoldDB" id="A0A6G1HMW0"/>
<dbReference type="Proteomes" id="UP000799640">
    <property type="component" value="Unassembled WGS sequence"/>
</dbReference>
<feature type="region of interest" description="Disordered" evidence="8">
    <location>
        <begin position="114"/>
        <end position="200"/>
    </location>
</feature>
<gene>
    <name evidence="9" type="ORF">EJ06DRAFT_559312</name>
</gene>
<evidence type="ECO:0000256" key="4">
    <source>
        <dbReference type="ARBA" id="ARBA00022776"/>
    </source>
</evidence>
<accession>A0A6G1HMW0</accession>
<evidence type="ECO:0000256" key="3">
    <source>
        <dbReference type="ARBA" id="ARBA00022618"/>
    </source>
</evidence>
<dbReference type="OrthoDB" id="5565328at2759"/>
<comment type="subcellular location">
    <subcellularLocation>
        <location evidence="1">Nucleus</location>
    </subcellularLocation>
</comment>
<protein>
    <recommendedName>
        <fullName evidence="11">Cohesin loading factor-domain-containing protein</fullName>
    </recommendedName>
</protein>
<dbReference type="Pfam" id="PF10345">
    <property type="entry name" value="Cohesin_load"/>
    <property type="match status" value="1"/>
</dbReference>
<sequence>MSYPFVNYETAASGFGSPPTGQPAYGYMPQQQQQPAQQPAYHTTHGLPIVQTPMDTLQAQYQAGYSPLYASQSPSAQQQLQHQQHQQQQQQRQIQQQQYQQQQQQLQYTLPAASMPNSYSGAQFAWPPPPQTQPQTQPANRQQPQAHHVQQHHQPYQTPRVQLQSSAPASSVARSHNHQSQVQGQVRPQQQIQHPAPATTPALQSTIKLELQQQQLRYQEHQRLQQQQQARQSLPKVEYQTPAFGTTSSQASPPRPRIPQVQVPKSTPRPTDALGRSPGMSSTPVKQSPGGTPAELDFRAVALSLADEYLTAARGMTTHIALGRKKEEMEEYYKLIATALGCIESVLKNFRLPPREEACLTLKYANIMFAETENYTEMETLLSKGITLCHRNRFVDLKYSMSHLLARVLFKTNPRAALKSVEKVIPDVTAYRYSSWVYAFRFLQVSFSLQIGTHHELLSAINNLQALSKIADKKGDSAVLATAATLEALAHLRSGSPDCIEQAQRAIAAARTHQVTWSHEFVPVWALLHCMDLQCSLLQYNPEQAMIKMRAMQQHMDEHSNDPDWRDDGSFYIPLSRYEAATAAATLETGGIFRRLSGGASDQLAFSWTQPHNFYTYTYLLSGIAVQLKQPNDSHGLTYLEEGLKTFDGLFRSSASGNEPFHPSLSWAVDRLKYSYELRWYLRCYTVFALCNHSKWDAAAKVFNSLDPELSNSTSSHQRLVTYLRGVISQGTGDIETALKCYQDLLLALPKHSTGGFSDPETDLCILAALSTLLIIRSPSHPEHAQTASLMAALEPMVKHHPSKSIQSATHLLQAMVNPNDHIIKRKTALQSGLNQARAVNNQLLLAVAMNLTSAIFFRNIVGEQASSCVNTAKGLAARADSALWSAVAHSHLADNLEMQGRTADAEAAREGEAQFVKKLPKGVKRAIGVEEGDEEEEVGEVMKQ</sequence>
<dbReference type="EMBL" id="ML996704">
    <property type="protein sequence ID" value="KAF2397196.1"/>
    <property type="molecule type" value="Genomic_DNA"/>
</dbReference>
<feature type="compositionally biased region" description="Low complexity" evidence="8">
    <location>
        <begin position="22"/>
        <end position="41"/>
    </location>
</feature>
<evidence type="ECO:0000256" key="7">
    <source>
        <dbReference type="ARBA" id="ARBA00023306"/>
    </source>
</evidence>